<accession>A0A1Y1I458</accession>
<dbReference type="GO" id="GO:0016491">
    <property type="term" value="F:oxidoreductase activity"/>
    <property type="evidence" value="ECO:0007669"/>
    <property type="project" value="InterPro"/>
</dbReference>
<comment type="similarity">
    <text evidence="1">Belongs to the asaB hydroxylase/desaturase family.</text>
</comment>
<evidence type="ECO:0000256" key="1">
    <source>
        <dbReference type="ARBA" id="ARBA00023604"/>
    </source>
</evidence>
<gene>
    <name evidence="3" type="ORF">KFL_002500130</name>
</gene>
<dbReference type="Proteomes" id="UP000054558">
    <property type="component" value="Unassembled WGS sequence"/>
</dbReference>
<evidence type="ECO:0008006" key="5">
    <source>
        <dbReference type="Google" id="ProtNLM"/>
    </source>
</evidence>
<reference evidence="3 4" key="1">
    <citation type="journal article" date="2014" name="Nat. Commun.">
        <title>Klebsormidium flaccidum genome reveals primary factors for plant terrestrial adaptation.</title>
        <authorList>
            <person name="Hori K."/>
            <person name="Maruyama F."/>
            <person name="Fujisawa T."/>
            <person name="Togashi T."/>
            <person name="Yamamoto N."/>
            <person name="Seo M."/>
            <person name="Sato S."/>
            <person name="Yamada T."/>
            <person name="Mori H."/>
            <person name="Tajima N."/>
            <person name="Moriyama T."/>
            <person name="Ikeuchi M."/>
            <person name="Watanabe M."/>
            <person name="Wada H."/>
            <person name="Kobayashi K."/>
            <person name="Saito M."/>
            <person name="Masuda T."/>
            <person name="Sasaki-Sekimoto Y."/>
            <person name="Mashiguchi K."/>
            <person name="Awai K."/>
            <person name="Shimojima M."/>
            <person name="Masuda S."/>
            <person name="Iwai M."/>
            <person name="Nobusawa T."/>
            <person name="Narise T."/>
            <person name="Kondo S."/>
            <person name="Saito H."/>
            <person name="Sato R."/>
            <person name="Murakawa M."/>
            <person name="Ihara Y."/>
            <person name="Oshima-Yamada Y."/>
            <person name="Ohtaka K."/>
            <person name="Satoh M."/>
            <person name="Sonobe K."/>
            <person name="Ishii M."/>
            <person name="Ohtani R."/>
            <person name="Kanamori-Sato M."/>
            <person name="Honoki R."/>
            <person name="Miyazaki D."/>
            <person name="Mochizuki H."/>
            <person name="Umetsu J."/>
            <person name="Higashi K."/>
            <person name="Shibata D."/>
            <person name="Kamiya Y."/>
            <person name="Sato N."/>
            <person name="Nakamura Y."/>
            <person name="Tabata S."/>
            <person name="Ida S."/>
            <person name="Kurokawa K."/>
            <person name="Ohta H."/>
        </authorList>
    </citation>
    <scope>NUCLEOTIDE SEQUENCE [LARGE SCALE GENOMIC DNA]</scope>
    <source>
        <strain evidence="3 4">NIES-2285</strain>
    </source>
</reference>
<dbReference type="PANTHER" id="PTHR34598">
    <property type="entry name" value="BLL6449 PROTEIN"/>
    <property type="match status" value="1"/>
</dbReference>
<dbReference type="STRING" id="105231.A0A1Y1I458"/>
<dbReference type="OrthoDB" id="2018706at2759"/>
<organism evidence="3 4">
    <name type="scientific">Klebsormidium nitens</name>
    <name type="common">Green alga</name>
    <name type="synonym">Ulothrix nitens</name>
    <dbReference type="NCBI Taxonomy" id="105231"/>
    <lineage>
        <taxon>Eukaryota</taxon>
        <taxon>Viridiplantae</taxon>
        <taxon>Streptophyta</taxon>
        <taxon>Klebsormidiophyceae</taxon>
        <taxon>Klebsormidiales</taxon>
        <taxon>Klebsormidiaceae</taxon>
        <taxon>Klebsormidium</taxon>
    </lineage>
</organism>
<name>A0A1Y1I458_KLENI</name>
<dbReference type="OMA" id="KPWAKVD"/>
<evidence type="ECO:0000313" key="3">
    <source>
        <dbReference type="EMBL" id="GAQ85715.1"/>
    </source>
</evidence>
<dbReference type="PANTHER" id="PTHR34598:SF3">
    <property type="entry name" value="OXIDOREDUCTASE AN1597"/>
    <property type="match status" value="1"/>
</dbReference>
<keyword evidence="4" id="KW-1185">Reference proteome</keyword>
<feature type="region of interest" description="Disordered" evidence="2">
    <location>
        <begin position="1"/>
        <end position="21"/>
    </location>
</feature>
<evidence type="ECO:0000256" key="2">
    <source>
        <dbReference type="SAM" id="MobiDB-lite"/>
    </source>
</evidence>
<sequence>MGVEVHQANGAHADESPASPHVETKIRYLVPQSHQLVEYTYQPENGDPQTNGKYELKTVKIGDLKALAASEGLSVDKQGFTILENRTQVKDWDNVEEIQKVYYPEAIELVKAATGASRVFIFDHTIRKQPEQKVPDGEAGNVNRDKVGKREPVRKAHVDYTVTSGPQKIQQLMGDEAEKLLKGRFAEVNVWQPLRGPVQDTPLAVADARSIPKEDLVPTKIAFPGRWGEVYSLTHNPAHRWYYIPEQRAEEALLFKSYDSVEDGSVARFTGHSAFDHPHAPADALPRQSIETRTLVFWE</sequence>
<dbReference type="AlphaFoldDB" id="A0A1Y1I458"/>
<dbReference type="EMBL" id="DF237199">
    <property type="protein sequence ID" value="GAQ85715.1"/>
    <property type="molecule type" value="Genomic_DNA"/>
</dbReference>
<dbReference type="InterPro" id="IPR044053">
    <property type="entry name" value="AsaB-like"/>
</dbReference>
<dbReference type="NCBIfam" id="NF041278">
    <property type="entry name" value="CmcJ_NvfI_EfuI"/>
    <property type="match status" value="1"/>
</dbReference>
<proteinExistence type="inferred from homology"/>
<evidence type="ECO:0000313" key="4">
    <source>
        <dbReference type="Proteomes" id="UP000054558"/>
    </source>
</evidence>
<protein>
    <recommendedName>
        <fullName evidence="5">Methyltransferase</fullName>
    </recommendedName>
</protein>